<dbReference type="AlphaFoldDB" id="A0A176S3N2"/>
<reference evidence="1 2" key="1">
    <citation type="submission" date="2016-05" db="EMBL/GenBank/DDBJ databases">
        <title>Single-cell genome of chain-forming Candidatus Thiomargarita nelsonii and comparison to other large sulfur-oxidizing bacteria.</title>
        <authorList>
            <person name="Winkel M."/>
            <person name="Salman V."/>
            <person name="Woyke T."/>
            <person name="Schulz-Vogt H."/>
            <person name="Richter M."/>
            <person name="Flood B."/>
            <person name="Bailey J."/>
            <person name="Amann R."/>
            <person name="Mussmann M."/>
        </authorList>
    </citation>
    <scope>NUCLEOTIDE SEQUENCE [LARGE SCALE GENOMIC DNA]</scope>
    <source>
        <strain evidence="1 2">THI036</strain>
    </source>
</reference>
<name>A0A176S3N2_9GAMM</name>
<sequence>MVLLYCGLDQSLREVAGHLTLLEERITDEAIRKRLKACEPWVKALLFEMLPSINLENLPDGLRFLVFDGSSIQAPGATGTDYRLHIGIDLVTLEFTHLLVTDKHTGESLKNFPLNQGDVAVVDRGLCHANAILEKTEEGTDVIARYNHASMPLYHDDGIPLDIVNWLKPNDKATYQSCSVLAGAESASKVKGHIIAITRKRS</sequence>
<evidence type="ECO:0000313" key="2">
    <source>
        <dbReference type="Proteomes" id="UP000076962"/>
    </source>
</evidence>
<proteinExistence type="predicted"/>
<organism evidence="1 2">
    <name type="scientific">Candidatus Thiomargarita nelsonii</name>
    <dbReference type="NCBI Taxonomy" id="1003181"/>
    <lineage>
        <taxon>Bacteria</taxon>
        <taxon>Pseudomonadati</taxon>
        <taxon>Pseudomonadota</taxon>
        <taxon>Gammaproteobacteria</taxon>
        <taxon>Thiotrichales</taxon>
        <taxon>Thiotrichaceae</taxon>
        <taxon>Thiomargarita</taxon>
    </lineage>
</organism>
<protein>
    <submittedName>
        <fullName evidence="1">InsL</fullName>
    </submittedName>
</protein>
<gene>
    <name evidence="1" type="ORF">THIOM_001666</name>
</gene>
<dbReference type="EMBL" id="LUTY01000891">
    <property type="protein sequence ID" value="OAD22528.1"/>
    <property type="molecule type" value="Genomic_DNA"/>
</dbReference>
<keyword evidence="2" id="KW-1185">Reference proteome</keyword>
<evidence type="ECO:0000313" key="1">
    <source>
        <dbReference type="EMBL" id="OAD22528.1"/>
    </source>
</evidence>
<comment type="caution">
    <text evidence="1">The sequence shown here is derived from an EMBL/GenBank/DDBJ whole genome shotgun (WGS) entry which is preliminary data.</text>
</comment>
<dbReference type="Proteomes" id="UP000076962">
    <property type="component" value="Unassembled WGS sequence"/>
</dbReference>
<accession>A0A176S3N2</accession>